<evidence type="ECO:0000256" key="1">
    <source>
        <dbReference type="HAMAP-Rule" id="MF_01567"/>
    </source>
</evidence>
<evidence type="ECO:0000313" key="4">
    <source>
        <dbReference type="EMBL" id="RMB59911.1"/>
    </source>
</evidence>
<dbReference type="OrthoDB" id="9803572at2"/>
<dbReference type="Pfam" id="PF20921">
    <property type="entry name" value="DUF1846_C"/>
    <property type="match status" value="1"/>
</dbReference>
<dbReference type="InterPro" id="IPR014999">
    <property type="entry name" value="DUF1846"/>
</dbReference>
<evidence type="ECO:0000313" key="5">
    <source>
        <dbReference type="Proteomes" id="UP000275256"/>
    </source>
</evidence>
<dbReference type="Proteomes" id="UP000275256">
    <property type="component" value="Unassembled WGS sequence"/>
</dbReference>
<sequence length="496" mass="55021">MHRIGFDREKYLALQSHHIDARRKQFGGKLYLELGGKLFDDLHASRVLPGFTPDNKIAMLAELKDDLEIIIAISARDLARHKMRADHGISYDEDVLRLVDGFRAHGLYVGSVVISRMTEDNGNARAFKRKLEKLGLKVYRHYPIKGYPNDIAHIVSDQGYGKNDYVETTRDVVVVTGPGPGSGKMATCLSQMYHDHTRGISSGYAKFETFPIWNLPLDHPVNVAYEAATADLDDVNMIDPYHLAAYGKQAINYNRDVEIFPVLNLMFQRILGTSPYKSPTDMGVNMVGACISDDEACREASRQEVIRRWFAALVEEKRDQLEPDESDRIALLMSSLGISKLDRAVVEPALKVARRTQAPAAAIELPDGRIITGKTSPLLGACSAMLLDALKTLAGIDPSVKLLSPEAIEPIQELKTQHLGSKNPRLHTDEVLIALAVSANVDPHAKRALAELRHLRGCDAHSAVILGPVDRGILRNLGVLVTSEPVYQTKNLYRKR</sequence>
<reference evidence="4 5" key="1">
    <citation type="submission" date="2018-10" db="EMBL/GenBank/DDBJ databases">
        <title>Tessaracoccus antarcticuss sp. nov., isolated from sediment.</title>
        <authorList>
            <person name="Zhou L.Y."/>
            <person name="Du Z.J."/>
        </authorList>
    </citation>
    <scope>NUCLEOTIDE SEQUENCE [LARGE SCALE GENOMIC DNA]</scope>
    <source>
        <strain evidence="4 5">JDX10</strain>
    </source>
</reference>
<evidence type="ECO:0000259" key="2">
    <source>
        <dbReference type="Pfam" id="PF08903"/>
    </source>
</evidence>
<accession>A0A3M0G4I1</accession>
<dbReference type="RefSeq" id="WP_121901391.1">
    <property type="nucleotide sequence ID" value="NZ_REFW01000002.1"/>
</dbReference>
<comment type="similarity">
    <text evidence="1">Belongs to the UPF0371 family.</text>
</comment>
<dbReference type="Gene3D" id="1.20.1570.10">
    <property type="entry name" value="dip2346 domain like"/>
    <property type="match status" value="1"/>
</dbReference>
<comment type="caution">
    <text evidence="4">The sequence shown here is derived from an EMBL/GenBank/DDBJ whole genome shotgun (WGS) entry which is preliminary data.</text>
</comment>
<protein>
    <recommendedName>
        <fullName evidence="1">UPF0371 protein EAX62_09265</fullName>
    </recommendedName>
</protein>
<dbReference type="InterPro" id="IPR048496">
    <property type="entry name" value="DUF1846_N"/>
</dbReference>
<gene>
    <name evidence="4" type="ORF">EAX62_09265</name>
</gene>
<dbReference type="AlphaFoldDB" id="A0A3M0G4I1"/>
<evidence type="ECO:0000259" key="3">
    <source>
        <dbReference type="Pfam" id="PF20921"/>
    </source>
</evidence>
<keyword evidence="5" id="KW-1185">Reference proteome</keyword>
<dbReference type="Gene3D" id="3.40.140.40">
    <property type="entry name" value="Domain of unknown function (DUF1846), C-terminal subdomain"/>
    <property type="match status" value="1"/>
</dbReference>
<dbReference type="EMBL" id="REFW01000002">
    <property type="protein sequence ID" value="RMB59911.1"/>
    <property type="molecule type" value="Genomic_DNA"/>
</dbReference>
<feature type="domain" description="DUF1846" evidence="3">
    <location>
        <begin position="342"/>
        <end position="493"/>
    </location>
</feature>
<organism evidence="4 5">
    <name type="scientific">Tessaracoccus antarcticus</name>
    <dbReference type="NCBI Taxonomy" id="2479848"/>
    <lineage>
        <taxon>Bacteria</taxon>
        <taxon>Bacillati</taxon>
        <taxon>Actinomycetota</taxon>
        <taxon>Actinomycetes</taxon>
        <taxon>Propionibacteriales</taxon>
        <taxon>Propionibacteriaceae</taxon>
        <taxon>Tessaracoccus</taxon>
    </lineage>
</organism>
<dbReference type="PIRSF" id="PIRSF033132">
    <property type="entry name" value="DUF1846"/>
    <property type="match status" value="1"/>
</dbReference>
<feature type="domain" description="DUF1846" evidence="2">
    <location>
        <begin position="4"/>
        <end position="336"/>
    </location>
</feature>
<dbReference type="Pfam" id="PF08903">
    <property type="entry name" value="DUF1846"/>
    <property type="match status" value="1"/>
</dbReference>
<name>A0A3M0G4I1_9ACTN</name>
<dbReference type="Gene3D" id="3.10.630.10">
    <property type="entry name" value="dip2346 domain like"/>
    <property type="match status" value="1"/>
</dbReference>
<proteinExistence type="inferred from homology"/>
<dbReference type="NCBIfam" id="NF010184">
    <property type="entry name" value="PRK13663.1"/>
    <property type="match status" value="1"/>
</dbReference>
<dbReference type="InterPro" id="IPR048441">
    <property type="entry name" value="DUF1846_C"/>
</dbReference>
<dbReference type="HAMAP" id="MF_01567">
    <property type="entry name" value="UPF0371"/>
    <property type="match status" value="1"/>
</dbReference>